<comment type="caution">
    <text evidence="1">The sequence shown here is derived from an EMBL/GenBank/DDBJ whole genome shotgun (WGS) entry which is preliminary data.</text>
</comment>
<dbReference type="Proteomes" id="UP000308018">
    <property type="component" value="Unassembled WGS sequence"/>
</dbReference>
<dbReference type="AlphaFoldDB" id="A0AB38NS21"/>
<protein>
    <submittedName>
        <fullName evidence="1">Uncharacterized protein</fullName>
    </submittedName>
</protein>
<evidence type="ECO:0000313" key="1">
    <source>
        <dbReference type="EMBL" id="TKG32621.1"/>
    </source>
</evidence>
<organism evidence="1 2">
    <name type="scientific">Vibrio tasmaniensis</name>
    <dbReference type="NCBI Taxonomy" id="212663"/>
    <lineage>
        <taxon>Bacteria</taxon>
        <taxon>Pseudomonadati</taxon>
        <taxon>Pseudomonadota</taxon>
        <taxon>Gammaproteobacteria</taxon>
        <taxon>Vibrionales</taxon>
        <taxon>Vibrionaceae</taxon>
        <taxon>Vibrio</taxon>
    </lineage>
</organism>
<dbReference type="RefSeq" id="WP_102258410.1">
    <property type="nucleotide sequence ID" value="NZ_MDBG01000002.1"/>
</dbReference>
<dbReference type="EMBL" id="SYVV01000021">
    <property type="protein sequence ID" value="TKG32621.1"/>
    <property type="molecule type" value="Genomic_DNA"/>
</dbReference>
<reference evidence="1 2" key="1">
    <citation type="submission" date="2019-04" db="EMBL/GenBank/DDBJ databases">
        <title>A reverse ecology approach based on a biological definition of microbial populations.</title>
        <authorList>
            <person name="Arevalo P."/>
            <person name="Vaninsberghe D."/>
            <person name="Elsherbini J."/>
            <person name="Gore J."/>
            <person name="Polz M."/>
        </authorList>
    </citation>
    <scope>NUCLEOTIDE SEQUENCE [LARGE SCALE GENOMIC DNA]</scope>
    <source>
        <strain evidence="1 2">10N.222.45.A8</strain>
    </source>
</reference>
<gene>
    <name evidence="1" type="ORF">FC057_12455</name>
</gene>
<evidence type="ECO:0000313" key="2">
    <source>
        <dbReference type="Proteomes" id="UP000308018"/>
    </source>
</evidence>
<name>A0AB38NS21_9VIBR</name>
<accession>A0AB38NS21</accession>
<proteinExistence type="predicted"/>
<sequence>MMSLKPFQKVKLLLVVIAILFAWCYQRANTEPEITRHGLKPMTASIAQACSLEGDCIDGVLLLQGQFTIFSKEVLEDFFLENNLTFGDVEYICFDSPGGENSFGIYLGTEIANNKINTCVADAYYVAGELTSELSESNEATICASMCPFTYMSGNERIMLGKSTEFLYHSSQSTIGVCGFCVYTFTDKRSKDQIMNLLLSYKEKGSRPISEIEKLIDVTFSIPHEKIAPMTYEQLAKYNVVTQFESL</sequence>